<evidence type="ECO:0008006" key="4">
    <source>
        <dbReference type="Google" id="ProtNLM"/>
    </source>
</evidence>
<dbReference type="InterPro" id="IPR001258">
    <property type="entry name" value="NHL_repeat"/>
</dbReference>
<dbReference type="Gene3D" id="2.120.10.30">
    <property type="entry name" value="TolB, C-terminal domain"/>
    <property type="match status" value="1"/>
</dbReference>
<accession>A0A833KZY9</accession>
<dbReference type="AlphaFoldDB" id="A0A833KZY9"/>
<evidence type="ECO:0000256" key="1">
    <source>
        <dbReference type="ARBA" id="ARBA00022737"/>
    </source>
</evidence>
<keyword evidence="1" id="KW-0677">Repeat</keyword>
<dbReference type="Proteomes" id="UP000488506">
    <property type="component" value="Unassembled WGS sequence"/>
</dbReference>
<protein>
    <recommendedName>
        <fullName evidence="4">6-bladed beta-propeller</fullName>
    </recommendedName>
</protein>
<gene>
    <name evidence="2" type="ORF">FD145_1566</name>
</gene>
<sequence length="34" mass="4076">MMGFFKDDNIYIADTDNNRIQKFDSEGKFLMEIK</sequence>
<proteinExistence type="predicted"/>
<dbReference type="EMBL" id="WPAF01000043">
    <property type="protein sequence ID" value="KAF0132779.1"/>
    <property type="molecule type" value="Genomic_DNA"/>
</dbReference>
<organism evidence="2 3">
    <name type="scientific">Candidatus Saganbacteria bacterium</name>
    <dbReference type="NCBI Taxonomy" id="2575572"/>
    <lineage>
        <taxon>Bacteria</taxon>
        <taxon>Bacillati</taxon>
        <taxon>Saganbacteria</taxon>
    </lineage>
</organism>
<comment type="caution">
    <text evidence="2">The sequence shown here is derived from an EMBL/GenBank/DDBJ whole genome shotgun (WGS) entry which is preliminary data.</text>
</comment>
<evidence type="ECO:0000313" key="2">
    <source>
        <dbReference type="EMBL" id="KAF0132779.1"/>
    </source>
</evidence>
<name>A0A833KZY9_UNCSA</name>
<dbReference type="InterPro" id="IPR011042">
    <property type="entry name" value="6-blade_b-propeller_TolB-like"/>
</dbReference>
<reference evidence="2 3" key="1">
    <citation type="submission" date="2019-12" db="EMBL/GenBank/DDBJ databases">
        <authorList>
            <person name="Wolfe R."/>
            <person name="Danczak R."/>
            <person name="Wilkins M."/>
        </authorList>
    </citation>
    <scope>NUCLEOTIDE SEQUENCE [LARGE SCALE GENOMIC DNA]</scope>
    <source>
        <strain evidence="2">X2_MaxBin.013</strain>
    </source>
</reference>
<evidence type="ECO:0000313" key="3">
    <source>
        <dbReference type="Proteomes" id="UP000488506"/>
    </source>
</evidence>
<dbReference type="Pfam" id="PF01436">
    <property type="entry name" value="NHL"/>
    <property type="match status" value="1"/>
</dbReference>